<gene>
    <name evidence="1" type="ORF">GHK86_04730</name>
</gene>
<dbReference type="Proteomes" id="UP000437736">
    <property type="component" value="Unassembled WGS sequence"/>
</dbReference>
<evidence type="ECO:0008006" key="3">
    <source>
        <dbReference type="Google" id="ProtNLM"/>
    </source>
</evidence>
<evidence type="ECO:0000313" key="2">
    <source>
        <dbReference type="Proteomes" id="UP000437736"/>
    </source>
</evidence>
<dbReference type="EMBL" id="WJHE01000199">
    <property type="protein sequence ID" value="MST32031.1"/>
    <property type="molecule type" value="Genomic_DNA"/>
</dbReference>
<accession>A0ABW9QRE5</accession>
<name>A0ABW9QRE5_9ACTN</name>
<sequence length="50" mass="5424">MTDRNDRSTERRPAEGVRIIGAEEAQAALEAGQAAGRLTEDELRFGDVPP</sequence>
<proteinExistence type="predicted"/>
<feature type="non-terminal residue" evidence="1">
    <location>
        <position position="50"/>
    </location>
</feature>
<protein>
    <recommendedName>
        <fullName evidence="3">DUF1707 domain-containing protein</fullName>
    </recommendedName>
</protein>
<reference evidence="1 2" key="1">
    <citation type="submission" date="2019-11" db="EMBL/GenBank/DDBJ databases">
        <title>Acidiferrimicrobium australis gen. nov., sp. nov., an acidophilic and obligately heterotrophic, member of the Actinobacteria that catalyses dissimilatory oxido- reduction of iron isolated from metal-rich acidic water in Chile.</title>
        <authorList>
            <person name="Gonzalez D."/>
            <person name="Huber K."/>
            <person name="Hedrich S."/>
            <person name="Rojas-Villalobos C."/>
            <person name="Quatrini R."/>
            <person name="Dinamarca M.A."/>
            <person name="Schwarz A."/>
            <person name="Canales C."/>
            <person name="Nancucheo I."/>
        </authorList>
    </citation>
    <scope>NUCLEOTIDE SEQUENCE [LARGE SCALE GENOMIC DNA]</scope>
    <source>
        <strain evidence="1 2">USS-CCA1</strain>
    </source>
</reference>
<comment type="caution">
    <text evidence="1">The sequence shown here is derived from an EMBL/GenBank/DDBJ whole genome shotgun (WGS) entry which is preliminary data.</text>
</comment>
<organism evidence="1 2">
    <name type="scientific">Acidiferrimicrobium australe</name>
    <dbReference type="NCBI Taxonomy" id="2664430"/>
    <lineage>
        <taxon>Bacteria</taxon>
        <taxon>Bacillati</taxon>
        <taxon>Actinomycetota</taxon>
        <taxon>Acidimicrobiia</taxon>
        <taxon>Acidimicrobiales</taxon>
        <taxon>Acidimicrobiaceae</taxon>
        <taxon>Acidiferrimicrobium</taxon>
    </lineage>
</organism>
<keyword evidence="2" id="KW-1185">Reference proteome</keyword>
<evidence type="ECO:0000313" key="1">
    <source>
        <dbReference type="EMBL" id="MST32031.1"/>
    </source>
</evidence>